<comment type="catalytic activity">
    <reaction evidence="4">
        <text>glycine + O2 + H2O = glyoxylate + H2O2 + NH4(+)</text>
        <dbReference type="Rhea" id="RHEA:11532"/>
        <dbReference type="ChEBI" id="CHEBI:15377"/>
        <dbReference type="ChEBI" id="CHEBI:15379"/>
        <dbReference type="ChEBI" id="CHEBI:16240"/>
        <dbReference type="ChEBI" id="CHEBI:28938"/>
        <dbReference type="ChEBI" id="CHEBI:36655"/>
        <dbReference type="ChEBI" id="CHEBI:57305"/>
        <dbReference type="EC" id="1.4.3.19"/>
    </reaction>
</comment>
<evidence type="ECO:0000313" key="7">
    <source>
        <dbReference type="EMBL" id="NYD23647.1"/>
    </source>
</evidence>
<dbReference type="AlphaFoldDB" id="A0A7Y9J1X6"/>
<dbReference type="GO" id="GO:0009228">
    <property type="term" value="P:thiamine biosynthetic process"/>
    <property type="evidence" value="ECO:0007669"/>
    <property type="project" value="UniProtKB-KW"/>
</dbReference>
<evidence type="ECO:0000256" key="3">
    <source>
        <dbReference type="ARBA" id="ARBA00023002"/>
    </source>
</evidence>
<evidence type="ECO:0000256" key="4">
    <source>
        <dbReference type="ARBA" id="ARBA00049872"/>
    </source>
</evidence>
<dbReference type="Gene3D" id="3.50.50.60">
    <property type="entry name" value="FAD/NAD(P)-binding domain"/>
    <property type="match status" value="1"/>
</dbReference>
<dbReference type="PANTHER" id="PTHR13847:SF289">
    <property type="entry name" value="GLYCINE OXIDASE"/>
    <property type="match status" value="1"/>
</dbReference>
<dbReference type="InterPro" id="IPR012727">
    <property type="entry name" value="Gly_oxidase_ThiO"/>
</dbReference>
<evidence type="ECO:0000313" key="8">
    <source>
        <dbReference type="Proteomes" id="UP000521922"/>
    </source>
</evidence>
<dbReference type="GO" id="GO:0050660">
    <property type="term" value="F:flavin adenine dinucleotide binding"/>
    <property type="evidence" value="ECO:0007669"/>
    <property type="project" value="InterPro"/>
</dbReference>
<evidence type="ECO:0000259" key="6">
    <source>
        <dbReference type="Pfam" id="PF01266"/>
    </source>
</evidence>
<dbReference type="SUPFAM" id="SSF51905">
    <property type="entry name" value="FAD/NAD(P)-binding domain"/>
    <property type="match status" value="1"/>
</dbReference>
<dbReference type="GO" id="GO:0043799">
    <property type="term" value="F:glycine oxidase activity"/>
    <property type="evidence" value="ECO:0007669"/>
    <property type="project" value="UniProtKB-EC"/>
</dbReference>
<sequence length="372" mass="38467">MAVPHDVVVLGGGVVGATCAWRLAEQGLHVLLVDPEPGAGASHAAAGMLAPVSEMHGSEPALLRLGLHAAGGFADHAARVQEASGLGVGYRPTGTLLVALDAGDRARLADVRRRQEQWGLQVERLSAAQCRQREPLLDPAVVAGTLVPGDHQVDPRRLVTAVLRAARERGVEFRRTTGEPAVTAGRVTGVRTPQGEVAAGRVVLATGARATAHAPVRPVKGQVLRLRGNGSPVPHHVVRGTVRDRAVYVVPREDGEVVVGATTEDLGYDTTVTAGAVRDLLQDACALVPALAELELAEAVARSRPGSPDNLPLIGAGDVEGLVLAVGHGRNGVLLSAVTAQAVTALVTGQDVPPPVAACAPGRFEELVRWRG</sequence>
<accession>A0A7Y9J1X6</accession>
<keyword evidence="8" id="KW-1185">Reference proteome</keyword>
<comment type="caution">
    <text evidence="7">The sequence shown here is derived from an EMBL/GenBank/DDBJ whole genome shotgun (WGS) entry which is preliminary data.</text>
</comment>
<protein>
    <recommendedName>
        <fullName evidence="5">glycine oxidase</fullName>
        <ecNumber evidence="5">1.4.3.19</ecNumber>
    </recommendedName>
</protein>
<evidence type="ECO:0000256" key="2">
    <source>
        <dbReference type="ARBA" id="ARBA00022977"/>
    </source>
</evidence>
<evidence type="ECO:0000256" key="5">
    <source>
        <dbReference type="ARBA" id="ARBA00050018"/>
    </source>
</evidence>
<dbReference type="Gene3D" id="3.30.9.10">
    <property type="entry name" value="D-Amino Acid Oxidase, subunit A, domain 2"/>
    <property type="match status" value="1"/>
</dbReference>
<gene>
    <name evidence="7" type="ORF">BJ968_003187</name>
</gene>
<evidence type="ECO:0000256" key="1">
    <source>
        <dbReference type="ARBA" id="ARBA00004948"/>
    </source>
</evidence>
<dbReference type="GO" id="GO:0009229">
    <property type="term" value="P:thiamine diphosphate biosynthetic process"/>
    <property type="evidence" value="ECO:0007669"/>
    <property type="project" value="UniProtKB-UniPathway"/>
</dbReference>
<dbReference type="UniPathway" id="UPA00060"/>
<organism evidence="7 8">
    <name type="scientific">Kineococcus aurantiacus</name>
    <dbReference type="NCBI Taxonomy" id="37633"/>
    <lineage>
        <taxon>Bacteria</taxon>
        <taxon>Bacillati</taxon>
        <taxon>Actinomycetota</taxon>
        <taxon>Actinomycetes</taxon>
        <taxon>Kineosporiales</taxon>
        <taxon>Kineosporiaceae</taxon>
        <taxon>Kineococcus</taxon>
    </lineage>
</organism>
<name>A0A7Y9J1X6_9ACTN</name>
<dbReference type="EC" id="1.4.3.19" evidence="5"/>
<dbReference type="GO" id="GO:0005737">
    <property type="term" value="C:cytoplasm"/>
    <property type="evidence" value="ECO:0007669"/>
    <property type="project" value="TreeGrafter"/>
</dbReference>
<dbReference type="InterPro" id="IPR036188">
    <property type="entry name" value="FAD/NAD-bd_sf"/>
</dbReference>
<proteinExistence type="predicted"/>
<dbReference type="RefSeq" id="WP_218885100.1">
    <property type="nucleotide sequence ID" value="NZ_BAAAGN010000016.1"/>
</dbReference>
<dbReference type="EMBL" id="JACCBB010000001">
    <property type="protein sequence ID" value="NYD23647.1"/>
    <property type="molecule type" value="Genomic_DNA"/>
</dbReference>
<dbReference type="NCBIfam" id="TIGR02352">
    <property type="entry name" value="thiamin_ThiO"/>
    <property type="match status" value="1"/>
</dbReference>
<dbReference type="PANTHER" id="PTHR13847">
    <property type="entry name" value="SARCOSINE DEHYDROGENASE-RELATED"/>
    <property type="match status" value="1"/>
</dbReference>
<dbReference type="SUPFAM" id="SSF54373">
    <property type="entry name" value="FAD-linked reductases, C-terminal domain"/>
    <property type="match status" value="1"/>
</dbReference>
<dbReference type="InterPro" id="IPR006076">
    <property type="entry name" value="FAD-dep_OxRdtase"/>
</dbReference>
<reference evidence="7 8" key="1">
    <citation type="submission" date="2020-07" db="EMBL/GenBank/DDBJ databases">
        <title>Sequencing the genomes of 1000 actinobacteria strains.</title>
        <authorList>
            <person name="Klenk H.-P."/>
        </authorList>
    </citation>
    <scope>NUCLEOTIDE SEQUENCE [LARGE SCALE GENOMIC DNA]</scope>
    <source>
        <strain evidence="7 8">DSM 7487</strain>
    </source>
</reference>
<dbReference type="Proteomes" id="UP000521922">
    <property type="component" value="Unassembled WGS sequence"/>
</dbReference>
<dbReference type="Pfam" id="PF01266">
    <property type="entry name" value="DAO"/>
    <property type="match status" value="1"/>
</dbReference>
<keyword evidence="3 7" id="KW-0560">Oxidoreductase</keyword>
<feature type="domain" description="FAD dependent oxidoreductase" evidence="6">
    <location>
        <begin position="6"/>
        <end position="346"/>
    </location>
</feature>
<keyword evidence="2" id="KW-0784">Thiamine biosynthesis</keyword>
<comment type="pathway">
    <text evidence="1">Cofactor biosynthesis; thiamine diphosphate biosynthesis.</text>
</comment>